<dbReference type="SMART" id="SM00507">
    <property type="entry name" value="HNHc"/>
    <property type="match status" value="1"/>
</dbReference>
<evidence type="ECO:0000256" key="1">
    <source>
        <dbReference type="SAM" id="Coils"/>
    </source>
</evidence>
<proteinExistence type="predicted"/>
<dbReference type="RefSeq" id="WP_100760398.1">
    <property type="nucleotide sequence ID" value="NZ_NPDT01000013.1"/>
</dbReference>
<dbReference type="Pfam" id="PF01844">
    <property type="entry name" value="HNH"/>
    <property type="match status" value="1"/>
</dbReference>
<evidence type="ECO:0000313" key="3">
    <source>
        <dbReference type="EMBL" id="PJZ64105.1"/>
    </source>
</evidence>
<dbReference type="CDD" id="cd00085">
    <property type="entry name" value="HNHc"/>
    <property type="match status" value="1"/>
</dbReference>
<feature type="coiled-coil region" evidence="1">
    <location>
        <begin position="170"/>
        <end position="197"/>
    </location>
</feature>
<dbReference type="EMBL" id="NPDT01000013">
    <property type="protein sequence ID" value="PJZ64105.1"/>
    <property type="molecule type" value="Genomic_DNA"/>
</dbReference>
<evidence type="ECO:0000313" key="4">
    <source>
        <dbReference type="Proteomes" id="UP000231912"/>
    </source>
</evidence>
<dbReference type="GO" id="GO:0004519">
    <property type="term" value="F:endonuclease activity"/>
    <property type="evidence" value="ECO:0007669"/>
    <property type="project" value="InterPro"/>
</dbReference>
<name>A0A2M9Z6R0_9LEPT</name>
<dbReference type="InterPro" id="IPR002711">
    <property type="entry name" value="HNH"/>
</dbReference>
<protein>
    <recommendedName>
        <fullName evidence="2">HNH nuclease domain-containing protein</fullName>
    </recommendedName>
</protein>
<sequence>MDLEKIIDNCLLGDEISLKEYLNDFKAFFSKAVLCTPDKENCFFGANKNSIAIVTKNLYLAAWVFSGENKGLYTVVANDSFYMLNGFKMGKVESVKLQTIYWLHSNIPESISKLINNKEFWNSYIEAAEIVFEAHKGYKFKKDIIRNRKPLSKFLFSKKSNLPDYLEMTNNLERKVKNSMKENLETLERRLDKAKIIPRQITVSSKAFERNPDVIIYTLRRAAGVCEQCKNPAPFKRSSDGMPYLEVHHKIPLSEGGTDEVSNTLALCPNCHRRLHFGQ</sequence>
<dbReference type="AlphaFoldDB" id="A0A2M9Z6R0"/>
<gene>
    <name evidence="3" type="ORF">CH371_19770</name>
</gene>
<reference evidence="3 4" key="1">
    <citation type="submission" date="2017-07" db="EMBL/GenBank/DDBJ databases">
        <title>Leptospira spp. isolated from tropical soils.</title>
        <authorList>
            <person name="Thibeaux R."/>
            <person name="Iraola G."/>
            <person name="Ferres I."/>
            <person name="Bierque E."/>
            <person name="Girault D."/>
            <person name="Soupe-Gilbert M.-E."/>
            <person name="Picardeau M."/>
            <person name="Goarant C."/>
        </authorList>
    </citation>
    <scope>NUCLEOTIDE SEQUENCE [LARGE SCALE GENOMIC DNA]</scope>
    <source>
        <strain evidence="3 4">FH2-C-A2</strain>
    </source>
</reference>
<keyword evidence="1" id="KW-0175">Coiled coil</keyword>
<accession>A0A2M9Z6R0</accession>
<comment type="caution">
    <text evidence="3">The sequence shown here is derived from an EMBL/GenBank/DDBJ whole genome shotgun (WGS) entry which is preliminary data.</text>
</comment>
<dbReference type="GO" id="GO:0003676">
    <property type="term" value="F:nucleic acid binding"/>
    <property type="evidence" value="ECO:0007669"/>
    <property type="project" value="InterPro"/>
</dbReference>
<dbReference type="GO" id="GO:0008270">
    <property type="term" value="F:zinc ion binding"/>
    <property type="evidence" value="ECO:0007669"/>
    <property type="project" value="InterPro"/>
</dbReference>
<dbReference type="InterPro" id="IPR003615">
    <property type="entry name" value="HNH_nuc"/>
</dbReference>
<dbReference type="Proteomes" id="UP000231912">
    <property type="component" value="Unassembled WGS sequence"/>
</dbReference>
<organism evidence="3 4">
    <name type="scientific">Leptospira wolffii</name>
    <dbReference type="NCBI Taxonomy" id="409998"/>
    <lineage>
        <taxon>Bacteria</taxon>
        <taxon>Pseudomonadati</taxon>
        <taxon>Spirochaetota</taxon>
        <taxon>Spirochaetia</taxon>
        <taxon>Leptospirales</taxon>
        <taxon>Leptospiraceae</taxon>
        <taxon>Leptospira</taxon>
    </lineage>
</organism>
<evidence type="ECO:0000259" key="2">
    <source>
        <dbReference type="SMART" id="SM00507"/>
    </source>
</evidence>
<feature type="domain" description="HNH nuclease" evidence="2">
    <location>
        <begin position="215"/>
        <end position="273"/>
    </location>
</feature>
<dbReference type="Gene3D" id="1.10.30.50">
    <property type="match status" value="1"/>
</dbReference>